<dbReference type="EMBL" id="KL363235">
    <property type="protein sequence ID" value="KFD51766.1"/>
    <property type="molecule type" value="Genomic_DNA"/>
</dbReference>
<name>A0A085M3H0_9BILA</name>
<sequence length="89" mass="9843">MLDQNGPLTVTRPADLKAPYANRYAIALTRGTRSHAVDMRATAGRAPEGWFAFTSEAHKRAYLEVPFLVAAETLLSKRYAVVKECNAFT</sequence>
<dbReference type="AlphaFoldDB" id="A0A085M3H0"/>
<organism evidence="1 3">
    <name type="scientific">Trichuris suis</name>
    <name type="common">pig whipworm</name>
    <dbReference type="NCBI Taxonomy" id="68888"/>
    <lineage>
        <taxon>Eukaryota</taxon>
        <taxon>Metazoa</taxon>
        <taxon>Ecdysozoa</taxon>
        <taxon>Nematoda</taxon>
        <taxon>Enoplea</taxon>
        <taxon>Dorylaimia</taxon>
        <taxon>Trichinellida</taxon>
        <taxon>Trichuridae</taxon>
        <taxon>Trichuris</taxon>
    </lineage>
</organism>
<evidence type="ECO:0000313" key="2">
    <source>
        <dbReference type="EMBL" id="KFD64203.1"/>
    </source>
</evidence>
<keyword evidence="3" id="KW-1185">Reference proteome</keyword>
<proteinExistence type="predicted"/>
<gene>
    <name evidence="1" type="ORF">M513_07293</name>
    <name evidence="2" type="ORF">M514_07293</name>
</gene>
<dbReference type="Proteomes" id="UP000030758">
    <property type="component" value="Unassembled WGS sequence"/>
</dbReference>
<evidence type="ECO:0000313" key="3">
    <source>
        <dbReference type="Proteomes" id="UP000030764"/>
    </source>
</evidence>
<reference evidence="1 3" key="1">
    <citation type="journal article" date="2014" name="Nat. Genet.">
        <title>Genome and transcriptome of the porcine whipworm Trichuris suis.</title>
        <authorList>
            <person name="Jex A.R."/>
            <person name="Nejsum P."/>
            <person name="Schwarz E.M."/>
            <person name="Hu L."/>
            <person name="Young N.D."/>
            <person name="Hall R.S."/>
            <person name="Korhonen P.K."/>
            <person name="Liao S."/>
            <person name="Thamsborg S."/>
            <person name="Xia J."/>
            <person name="Xu P."/>
            <person name="Wang S."/>
            <person name="Scheerlinck J.P."/>
            <person name="Hofmann A."/>
            <person name="Sternberg P.W."/>
            <person name="Wang J."/>
            <person name="Gasser R.B."/>
        </authorList>
    </citation>
    <scope>NUCLEOTIDE SEQUENCE [LARGE SCALE GENOMIC DNA]</scope>
    <source>
        <strain evidence="2">DCEP-RM93F</strain>
        <strain evidence="1">DCEP-RM93M</strain>
    </source>
</reference>
<evidence type="ECO:0000313" key="1">
    <source>
        <dbReference type="EMBL" id="KFD51766.1"/>
    </source>
</evidence>
<accession>A0A085M3H0</accession>
<dbReference type="Proteomes" id="UP000030764">
    <property type="component" value="Unassembled WGS sequence"/>
</dbReference>
<protein>
    <submittedName>
        <fullName evidence="1">Uncharacterized protein</fullName>
    </submittedName>
</protein>
<dbReference type="EMBL" id="KL367559">
    <property type="protein sequence ID" value="KFD64203.1"/>
    <property type="molecule type" value="Genomic_DNA"/>
</dbReference>